<dbReference type="Pfam" id="PF00459">
    <property type="entry name" value="Inositol_P"/>
    <property type="match status" value="1"/>
</dbReference>
<dbReference type="Gene3D" id="3.40.190.80">
    <property type="match status" value="1"/>
</dbReference>
<evidence type="ECO:0000313" key="7">
    <source>
        <dbReference type="EMBL" id="MBB3041953.1"/>
    </source>
</evidence>
<dbReference type="Gene3D" id="3.30.540.10">
    <property type="entry name" value="Fructose-1,6-Bisphosphatase, subunit A, domain 1"/>
    <property type="match status" value="1"/>
</dbReference>
<feature type="binding site" evidence="6">
    <location>
        <position position="92"/>
    </location>
    <ligand>
        <name>Mg(2+)</name>
        <dbReference type="ChEBI" id="CHEBI:18420"/>
        <label>1</label>
        <note>catalytic</note>
    </ligand>
</feature>
<dbReference type="PROSITE" id="PS00629">
    <property type="entry name" value="IMP_1"/>
    <property type="match status" value="1"/>
</dbReference>
<accession>A0A7W4VUV7</accession>
<gene>
    <name evidence="7" type="ORF">FHU40_001754</name>
</gene>
<keyword evidence="3 6" id="KW-0460">Magnesium</keyword>
<dbReference type="RefSeq" id="WP_183591801.1">
    <property type="nucleotide sequence ID" value="NZ_JACHWR010000001.1"/>
</dbReference>
<dbReference type="EMBL" id="JACHWR010000001">
    <property type="protein sequence ID" value="MBB3041953.1"/>
    <property type="molecule type" value="Genomic_DNA"/>
</dbReference>
<dbReference type="InterPro" id="IPR050725">
    <property type="entry name" value="CysQ/Inositol_MonoPase"/>
</dbReference>
<name>A0A7W4VUV7_9ACTN</name>
<evidence type="ECO:0000256" key="2">
    <source>
        <dbReference type="ARBA" id="ARBA00022723"/>
    </source>
</evidence>
<dbReference type="InterPro" id="IPR000760">
    <property type="entry name" value="Inositol_monophosphatase-like"/>
</dbReference>
<keyword evidence="2 6" id="KW-0479">Metal-binding</keyword>
<dbReference type="GO" id="GO:0000103">
    <property type="term" value="P:sulfate assimilation"/>
    <property type="evidence" value="ECO:0007669"/>
    <property type="project" value="TreeGrafter"/>
</dbReference>
<dbReference type="SUPFAM" id="SSF56655">
    <property type="entry name" value="Carbohydrate phosphatase"/>
    <property type="match status" value="1"/>
</dbReference>
<feature type="binding site" evidence="6">
    <location>
        <position position="72"/>
    </location>
    <ligand>
        <name>Mg(2+)</name>
        <dbReference type="ChEBI" id="CHEBI:18420"/>
        <label>1</label>
        <note>catalytic</note>
    </ligand>
</feature>
<sequence length="262" mass="28098">MTFEPGTPPAAAATDDHVLATWLATTAGERLLQVRGEGLEGRELKDAGDRAAHELLMQLLAEHRPGDSVLSEEGKDDKARLSSERVWIVDPLDGTREFSEVPRDDWAVHVALWQDGDLVAGAVAQPALGETFNTGTPPVVPPSTAERPRIAVSRSRPPEFVHALAKEIDAELVPMGSAGVKVISVARDLTDAYVHAGGQYEWDSAAPVAVARAAGLFTSRIDGSPLEYNQDDVYLPDLIVCRPELAERIVAFVKEHGVTSAG</sequence>
<dbReference type="GO" id="GO:0050427">
    <property type="term" value="P:3'-phosphoadenosine 5'-phosphosulfate metabolic process"/>
    <property type="evidence" value="ECO:0007669"/>
    <property type="project" value="TreeGrafter"/>
</dbReference>
<comment type="catalytic activity">
    <reaction evidence="1">
        <text>adenosine 3',5'-bisphosphate + H2O = AMP + phosphate</text>
        <dbReference type="Rhea" id="RHEA:10040"/>
        <dbReference type="ChEBI" id="CHEBI:15377"/>
        <dbReference type="ChEBI" id="CHEBI:43474"/>
        <dbReference type="ChEBI" id="CHEBI:58343"/>
        <dbReference type="ChEBI" id="CHEBI:456215"/>
        <dbReference type="EC" id="3.1.3.7"/>
    </reaction>
</comment>
<dbReference type="InterPro" id="IPR020583">
    <property type="entry name" value="Inositol_monoP_metal-BS"/>
</dbReference>
<dbReference type="Proteomes" id="UP000589626">
    <property type="component" value="Unassembled WGS sequence"/>
</dbReference>
<feature type="binding site" evidence="6">
    <location>
        <position position="93"/>
    </location>
    <ligand>
        <name>Mg(2+)</name>
        <dbReference type="ChEBI" id="CHEBI:18420"/>
        <label>2</label>
    </ligand>
</feature>
<dbReference type="PANTHER" id="PTHR43028:SF5">
    <property type="entry name" value="3'(2'),5'-BISPHOSPHATE NUCLEOTIDASE 1"/>
    <property type="match status" value="1"/>
</dbReference>
<dbReference type="GO" id="GO:0008441">
    <property type="term" value="F:3'(2'),5'-bisphosphate nucleotidase activity"/>
    <property type="evidence" value="ECO:0007669"/>
    <property type="project" value="UniProtKB-EC"/>
</dbReference>
<proteinExistence type="predicted"/>
<evidence type="ECO:0000256" key="1">
    <source>
        <dbReference type="ARBA" id="ARBA00001625"/>
    </source>
</evidence>
<dbReference type="PRINTS" id="PR00377">
    <property type="entry name" value="IMPHPHTASES"/>
</dbReference>
<keyword evidence="8" id="KW-1185">Reference proteome</keyword>
<feature type="binding site" evidence="6">
    <location>
        <position position="203"/>
    </location>
    <ligand>
        <name>Mg(2+)</name>
        <dbReference type="ChEBI" id="CHEBI:18420"/>
        <label>1</label>
        <note>catalytic</note>
    </ligand>
</feature>
<reference evidence="7 8" key="1">
    <citation type="submission" date="2020-08" db="EMBL/GenBank/DDBJ databases">
        <title>Sequencing the genomes of 1000 actinobacteria strains.</title>
        <authorList>
            <person name="Klenk H.-P."/>
        </authorList>
    </citation>
    <scope>NUCLEOTIDE SEQUENCE [LARGE SCALE GENOMIC DNA]</scope>
    <source>
        <strain evidence="7 8">DSM 105498</strain>
    </source>
</reference>
<keyword evidence="7" id="KW-0378">Hydrolase</keyword>
<feature type="binding site" evidence="6">
    <location>
        <position position="90"/>
    </location>
    <ligand>
        <name>Mg(2+)</name>
        <dbReference type="ChEBI" id="CHEBI:18420"/>
        <label>2</label>
    </ligand>
</feature>
<dbReference type="CDD" id="cd01638">
    <property type="entry name" value="CysQ"/>
    <property type="match status" value="1"/>
</dbReference>
<organism evidence="7 8">
    <name type="scientific">Nocardioides soli</name>
    <dbReference type="NCBI Taxonomy" id="1036020"/>
    <lineage>
        <taxon>Bacteria</taxon>
        <taxon>Bacillati</taxon>
        <taxon>Actinomycetota</taxon>
        <taxon>Actinomycetes</taxon>
        <taxon>Propionibacteriales</taxon>
        <taxon>Nocardioidaceae</taxon>
        <taxon>Nocardioides</taxon>
    </lineage>
</organism>
<evidence type="ECO:0000256" key="5">
    <source>
        <dbReference type="ARBA" id="ARBA00042530"/>
    </source>
</evidence>
<dbReference type="GO" id="GO:0046872">
    <property type="term" value="F:metal ion binding"/>
    <property type="evidence" value="ECO:0007669"/>
    <property type="project" value="UniProtKB-KW"/>
</dbReference>
<protein>
    <recommendedName>
        <fullName evidence="4">3'(2'),5-bisphosphonucleoside 3'(2')-phosphohydrolase</fullName>
    </recommendedName>
    <alternativeName>
        <fullName evidence="5">DPNPase</fullName>
    </alternativeName>
</protein>
<dbReference type="AlphaFoldDB" id="A0A7W4VUV7"/>
<dbReference type="PANTHER" id="PTHR43028">
    <property type="entry name" value="3'(2'),5'-BISPHOSPHATE NUCLEOTIDASE 1"/>
    <property type="match status" value="1"/>
</dbReference>
<comment type="caution">
    <text evidence="7">The sequence shown here is derived from an EMBL/GenBank/DDBJ whole genome shotgun (WGS) entry which is preliminary data.</text>
</comment>
<evidence type="ECO:0000256" key="3">
    <source>
        <dbReference type="ARBA" id="ARBA00022842"/>
    </source>
</evidence>
<evidence type="ECO:0000313" key="8">
    <source>
        <dbReference type="Proteomes" id="UP000589626"/>
    </source>
</evidence>
<comment type="cofactor">
    <cofactor evidence="6">
        <name>Mg(2+)</name>
        <dbReference type="ChEBI" id="CHEBI:18420"/>
    </cofactor>
</comment>
<evidence type="ECO:0000256" key="6">
    <source>
        <dbReference type="PIRSR" id="PIRSR600760-2"/>
    </source>
</evidence>
<evidence type="ECO:0000256" key="4">
    <source>
        <dbReference type="ARBA" id="ARBA00041694"/>
    </source>
</evidence>